<keyword evidence="2" id="KW-0808">Transferase</keyword>
<dbReference type="InterPro" id="IPR045886">
    <property type="entry name" value="ThiF/MoeB/HesA"/>
</dbReference>
<evidence type="ECO:0000313" key="2">
    <source>
        <dbReference type="EMBL" id="QJT04476.1"/>
    </source>
</evidence>
<keyword evidence="2" id="KW-0548">Nucleotidyltransferase</keyword>
<dbReference type="EMBL" id="CP049838">
    <property type="protein sequence ID" value="QJT04476.1"/>
    <property type="molecule type" value="Genomic_DNA"/>
</dbReference>
<dbReference type="GO" id="GO:0005737">
    <property type="term" value="C:cytoplasm"/>
    <property type="evidence" value="ECO:0007669"/>
    <property type="project" value="TreeGrafter"/>
</dbReference>
<dbReference type="RefSeq" id="WP_171399817.1">
    <property type="nucleotide sequence ID" value="NZ_CP049838.1"/>
</dbReference>
<dbReference type="PANTHER" id="PTHR10953">
    <property type="entry name" value="UBIQUITIN-ACTIVATING ENZYME E1"/>
    <property type="match status" value="1"/>
</dbReference>
<dbReference type="Pfam" id="PF00899">
    <property type="entry name" value="ThiF"/>
    <property type="match status" value="1"/>
</dbReference>
<dbReference type="InterPro" id="IPR000594">
    <property type="entry name" value="ThiF_NAD_FAD-bd"/>
</dbReference>
<dbReference type="Gene3D" id="3.40.50.720">
    <property type="entry name" value="NAD(P)-binding Rossmann-like Domain"/>
    <property type="match status" value="1"/>
</dbReference>
<name>A0A6M4X2J2_9ACTN</name>
<dbReference type="Proteomes" id="UP000502665">
    <property type="component" value="Chromosome"/>
</dbReference>
<dbReference type="InterPro" id="IPR035985">
    <property type="entry name" value="Ubiquitin-activating_enz"/>
</dbReference>
<dbReference type="PANTHER" id="PTHR10953:SF102">
    <property type="entry name" value="ADENYLYLTRANSFERASE AND SULFURTRANSFERASE MOCS3"/>
    <property type="match status" value="1"/>
</dbReference>
<evidence type="ECO:0000259" key="1">
    <source>
        <dbReference type="Pfam" id="PF00899"/>
    </source>
</evidence>
<feature type="domain" description="THIF-type NAD/FAD binding fold" evidence="1">
    <location>
        <begin position="19"/>
        <end position="230"/>
    </location>
</feature>
<organism evidence="2 3">
    <name type="scientific">Streptomyces asoensis</name>
    <dbReference type="NCBI Taxonomy" id="249586"/>
    <lineage>
        <taxon>Bacteria</taxon>
        <taxon>Bacillati</taxon>
        <taxon>Actinomycetota</taxon>
        <taxon>Actinomycetes</taxon>
        <taxon>Kitasatosporales</taxon>
        <taxon>Streptomycetaceae</taxon>
        <taxon>Streptomyces</taxon>
    </lineage>
</organism>
<dbReference type="SUPFAM" id="SSF69572">
    <property type="entry name" value="Activating enzymes of the ubiquitin-like proteins"/>
    <property type="match status" value="1"/>
</dbReference>
<proteinExistence type="predicted"/>
<dbReference type="GO" id="GO:0016779">
    <property type="term" value="F:nucleotidyltransferase activity"/>
    <property type="evidence" value="ECO:0007669"/>
    <property type="project" value="UniProtKB-KW"/>
</dbReference>
<protein>
    <submittedName>
        <fullName evidence="2">ThiF family adenylyltransferase</fullName>
    </submittedName>
</protein>
<keyword evidence="3" id="KW-1185">Reference proteome</keyword>
<dbReference type="CDD" id="cd01483">
    <property type="entry name" value="E1_enzyme_family"/>
    <property type="match status" value="1"/>
</dbReference>
<dbReference type="GO" id="GO:0004792">
    <property type="term" value="F:thiosulfate-cyanide sulfurtransferase activity"/>
    <property type="evidence" value="ECO:0007669"/>
    <property type="project" value="TreeGrafter"/>
</dbReference>
<evidence type="ECO:0000313" key="3">
    <source>
        <dbReference type="Proteomes" id="UP000502665"/>
    </source>
</evidence>
<dbReference type="AlphaFoldDB" id="A0A6M4X2J2"/>
<gene>
    <name evidence="2" type="ORF">G9272_32720</name>
</gene>
<dbReference type="GO" id="GO:0008641">
    <property type="term" value="F:ubiquitin-like modifier activating enzyme activity"/>
    <property type="evidence" value="ECO:0007669"/>
    <property type="project" value="InterPro"/>
</dbReference>
<reference evidence="2" key="1">
    <citation type="submission" date="2020-03" db="EMBL/GenBank/DDBJ databases">
        <title>Molecular networking-based the target discovery of potent antiproliferative macrolactams: 5/6/7/16 polycyclic ansamycins and glycosylated trienomycin from Streptomyces cacaoi subsp. asoensis.</title>
        <authorList>
            <person name="Liu L.-L."/>
        </authorList>
    </citation>
    <scope>NUCLEOTIDE SEQUENCE [LARGE SCALE GENOMIC DNA]</scope>
    <source>
        <strain evidence="2">H2S5</strain>
    </source>
</reference>
<accession>A0A6M4X2J2</accession>
<sequence length="285" mass="31309">MTADAVLDTSRIDYLLDTSELGRARIVLVGLGSGGTVVMERLAMCGIRDWALFDPDVLQPENLVKHPARRSDLGRLKTDIATEWLVDRNPASRVDPFAHDVTRSPEIERAIAGATLVVCAVDDAVARNYVNELCVRSRVPCVFGMVFRTGLGGEVYAYLPGETGCHDCKLKFCMDRGLDLDDWLELTDEEQQRIYGLGETDFAASGLAADISIVASYHAHYVLSLLGGRRSRYLLQPSFNWLTVGIRRAEGLFGNSYDNTRILLRPLTGCHLACGPATEPDTGSE</sequence>